<evidence type="ECO:0000313" key="3">
    <source>
        <dbReference type="EMBL" id="PIW15484.1"/>
    </source>
</evidence>
<dbReference type="PANTHER" id="PTHR31157:SF1">
    <property type="entry name" value="SCP DOMAIN-CONTAINING PROTEIN"/>
    <property type="match status" value="1"/>
</dbReference>
<protein>
    <recommendedName>
        <fullName evidence="2">SCP domain-containing protein</fullName>
    </recommendedName>
</protein>
<accession>A0A2M7G297</accession>
<evidence type="ECO:0000256" key="1">
    <source>
        <dbReference type="SAM" id="SignalP"/>
    </source>
</evidence>
<dbReference type="InterPro" id="IPR014044">
    <property type="entry name" value="CAP_dom"/>
</dbReference>
<evidence type="ECO:0000259" key="2">
    <source>
        <dbReference type="Pfam" id="PF00188"/>
    </source>
</evidence>
<proteinExistence type="predicted"/>
<feature type="domain" description="SCP" evidence="2">
    <location>
        <begin position="33"/>
        <end position="132"/>
    </location>
</feature>
<sequence length="519" mass="59406">MRSVFVISLFFFMALTSPVLAQNRVLMAEYQLLNMVNQYRQRMKLSPVKLDRLASEVARQHSDEMAAKDFFDLRSPNRGSLEHQLAYQRVTGRQVNALIVLDYSLTEVFSQLQKNTQLLEKTATHAGVGVHLRDPEHPEKGIWFTLIYLQHFAQFEPIPRQQNPGNLLRIKGRVFEPYFRPRMPVTLPNGQVKTFPNLLRSNQSFIFEIPMNQGKGKYTLELLVDDPIEGPRVGSILPVYVGKTYPLAEPSPSPLKEQFATTLEAARKLVFLINQERLKHNLPELKENDLLDYVSWKHSEDMAKNRFFAHLNPKGEDPNERFHRAGGTGQVGENIAFDLSVEGAHHRLMNSPGHRANILDSRFTHLGVGVYYNGTYYFITQLFQRKAPLVDAQTSSEKILKWMNQQRMSKRLSPFIEDATLHEAALQHSYAMAMEDQLKYQVGGQNFNQRLSQLRYGEEVQAILVLADSLDDALEKLSKYKLQIVKRKVNVAGIGIYQAKSSDYGENSLWITIGLSSRN</sequence>
<dbReference type="Gene3D" id="3.40.33.10">
    <property type="entry name" value="CAP"/>
    <property type="match status" value="3"/>
</dbReference>
<dbReference type="CDD" id="cd05379">
    <property type="entry name" value="CAP_bacterial"/>
    <property type="match status" value="2"/>
</dbReference>
<dbReference type="InterPro" id="IPR035940">
    <property type="entry name" value="CAP_sf"/>
</dbReference>
<feature type="domain" description="SCP" evidence="2">
    <location>
        <begin position="272"/>
        <end position="383"/>
    </location>
</feature>
<dbReference type="Pfam" id="PF00188">
    <property type="entry name" value="CAP"/>
    <property type="match status" value="2"/>
</dbReference>
<evidence type="ECO:0000313" key="4">
    <source>
        <dbReference type="Proteomes" id="UP000231019"/>
    </source>
</evidence>
<feature type="signal peptide" evidence="1">
    <location>
        <begin position="1"/>
        <end position="21"/>
    </location>
</feature>
<keyword evidence="1" id="KW-0732">Signal</keyword>
<reference evidence="3 4" key="1">
    <citation type="submission" date="2017-09" db="EMBL/GenBank/DDBJ databases">
        <title>Depth-based differentiation of microbial function through sediment-hosted aquifers and enrichment of novel symbionts in the deep terrestrial subsurface.</title>
        <authorList>
            <person name="Probst A.J."/>
            <person name="Ladd B."/>
            <person name="Jarett J.K."/>
            <person name="Geller-Mcgrath D.E."/>
            <person name="Sieber C.M."/>
            <person name="Emerson J.B."/>
            <person name="Anantharaman K."/>
            <person name="Thomas B.C."/>
            <person name="Malmstrom R."/>
            <person name="Stieglmeier M."/>
            <person name="Klingl A."/>
            <person name="Woyke T."/>
            <person name="Ryan C.M."/>
            <person name="Banfield J.F."/>
        </authorList>
    </citation>
    <scope>NUCLEOTIDE SEQUENCE [LARGE SCALE GENOMIC DNA]</scope>
    <source>
        <strain evidence="3">CG17_big_fil_post_rev_8_21_14_2_50_48_46</strain>
    </source>
</reference>
<organism evidence="3 4">
    <name type="scientific">bacterium (Candidatus Blackallbacteria) CG17_big_fil_post_rev_8_21_14_2_50_48_46</name>
    <dbReference type="NCBI Taxonomy" id="2014261"/>
    <lineage>
        <taxon>Bacteria</taxon>
        <taxon>Candidatus Blackallbacteria</taxon>
    </lineage>
</organism>
<dbReference type="AlphaFoldDB" id="A0A2M7G297"/>
<comment type="caution">
    <text evidence="3">The sequence shown here is derived from an EMBL/GenBank/DDBJ whole genome shotgun (WGS) entry which is preliminary data.</text>
</comment>
<dbReference type="PANTHER" id="PTHR31157">
    <property type="entry name" value="SCP DOMAIN-CONTAINING PROTEIN"/>
    <property type="match status" value="1"/>
</dbReference>
<dbReference type="Proteomes" id="UP000231019">
    <property type="component" value="Unassembled WGS sequence"/>
</dbReference>
<name>A0A2M7G297_9BACT</name>
<gene>
    <name evidence="3" type="ORF">COW36_16910</name>
</gene>
<dbReference type="SUPFAM" id="SSF55797">
    <property type="entry name" value="PR-1-like"/>
    <property type="match status" value="2"/>
</dbReference>
<dbReference type="EMBL" id="PFFQ01000052">
    <property type="protein sequence ID" value="PIW15484.1"/>
    <property type="molecule type" value="Genomic_DNA"/>
</dbReference>
<feature type="chain" id="PRO_5014727702" description="SCP domain-containing protein" evidence="1">
    <location>
        <begin position="22"/>
        <end position="519"/>
    </location>
</feature>